<sequence length="401" mass="45345">MRLKNQAKIKELLEKGVEKIYPSAQFLESALKSGKKLTLYLGIDPTGPELHLGHSIPLMKLRAFQDLGHHIILLIGNFTALSGDPDKSHTRKRLTQKEISENIKNYKKQIGKILDLKGDNPVEFKYNADWLAKLTFKEVTEIASYFTVQQMISRDLFDRRIKDGNPIALHEFFYPLMQAYDSVAMNVDGEIGGNDQTFNMLAGRTLMKAMKNKEKFVLTMKLLADPTGKKMGKTEGDMITLDNSPKEMFGKVMSWPDSALALGFELCTALPMSKVAQVAEDLQAGKNPRNLKAELAREIVSLYYNKKQAQTVEEEFNKIFRDKENPESMEKLFVLDIEYNIVNLTMLSKAVSSKSAAKRLVEQGAVKVGGKVIKKWQDKVRPQNGQVLKVGKRKFVELAIR</sequence>
<gene>
    <name evidence="12" type="ORF">COT27_02240</name>
</gene>
<comment type="caution">
    <text evidence="12">The sequence shown here is derived from an EMBL/GenBank/DDBJ whole genome shotgun (WGS) entry which is preliminary data.</text>
</comment>
<dbReference type="Gene3D" id="3.10.290.10">
    <property type="entry name" value="RNA-binding S4 domain"/>
    <property type="match status" value="1"/>
</dbReference>
<evidence type="ECO:0000256" key="3">
    <source>
        <dbReference type="ARBA" id="ARBA00022741"/>
    </source>
</evidence>
<keyword evidence="3 10" id="KW-0547">Nucleotide-binding</keyword>
<evidence type="ECO:0000259" key="11">
    <source>
        <dbReference type="SMART" id="SM00363"/>
    </source>
</evidence>
<name>A0A2M6XSI6_9BACT</name>
<dbReference type="EMBL" id="PEXX01000039">
    <property type="protein sequence ID" value="PIU10596.1"/>
    <property type="molecule type" value="Genomic_DNA"/>
</dbReference>
<dbReference type="EC" id="6.1.1.1" evidence="1 8"/>
<evidence type="ECO:0000256" key="6">
    <source>
        <dbReference type="ARBA" id="ARBA00023146"/>
    </source>
</evidence>
<dbReference type="AlphaFoldDB" id="A0A2M6XSI6"/>
<dbReference type="PROSITE" id="PS00178">
    <property type="entry name" value="AA_TRNA_LIGASE_I"/>
    <property type="match status" value="1"/>
</dbReference>
<evidence type="ECO:0000256" key="1">
    <source>
        <dbReference type="ARBA" id="ARBA00013160"/>
    </source>
</evidence>
<evidence type="ECO:0000256" key="5">
    <source>
        <dbReference type="ARBA" id="ARBA00022917"/>
    </source>
</evidence>
<dbReference type="InterPro" id="IPR002307">
    <property type="entry name" value="Tyr-tRNA-ligase"/>
</dbReference>
<keyword evidence="4 10" id="KW-0067">ATP-binding</keyword>
<dbReference type="PANTHER" id="PTHR11766">
    <property type="entry name" value="TYROSYL-TRNA SYNTHETASE"/>
    <property type="match status" value="1"/>
</dbReference>
<dbReference type="GO" id="GO:0004831">
    <property type="term" value="F:tyrosine-tRNA ligase activity"/>
    <property type="evidence" value="ECO:0007669"/>
    <property type="project" value="UniProtKB-UniRule"/>
</dbReference>
<dbReference type="InterPro" id="IPR014729">
    <property type="entry name" value="Rossmann-like_a/b/a_fold"/>
</dbReference>
<proteinExistence type="inferred from homology"/>
<feature type="domain" description="RNA-binding S4" evidence="11">
    <location>
        <begin position="340"/>
        <end position="401"/>
    </location>
</feature>
<dbReference type="Gene3D" id="1.10.240.10">
    <property type="entry name" value="Tyrosyl-Transfer RNA Synthetase"/>
    <property type="match status" value="1"/>
</dbReference>
<evidence type="ECO:0000256" key="4">
    <source>
        <dbReference type="ARBA" id="ARBA00022840"/>
    </source>
</evidence>
<dbReference type="NCBIfam" id="TIGR00234">
    <property type="entry name" value="tyrS"/>
    <property type="match status" value="1"/>
</dbReference>
<protein>
    <recommendedName>
        <fullName evidence="1 8">Tyrosine--tRNA ligase</fullName>
        <ecNumber evidence="1 8">6.1.1.1</ecNumber>
    </recommendedName>
</protein>
<evidence type="ECO:0000256" key="7">
    <source>
        <dbReference type="ARBA" id="ARBA00048248"/>
    </source>
</evidence>
<dbReference type="GO" id="GO:0006437">
    <property type="term" value="P:tyrosyl-tRNA aminoacylation"/>
    <property type="evidence" value="ECO:0007669"/>
    <property type="project" value="UniProtKB-UniRule"/>
</dbReference>
<organism evidence="12 13">
    <name type="scientific">Candidatus Kuenenbacteria bacterium CG08_land_8_20_14_0_20_37_23</name>
    <dbReference type="NCBI Taxonomy" id="1974617"/>
    <lineage>
        <taxon>Bacteria</taxon>
        <taxon>Candidatus Kueneniibacteriota</taxon>
    </lineage>
</organism>
<comment type="catalytic activity">
    <reaction evidence="7">
        <text>tRNA(Tyr) + L-tyrosine + ATP = L-tyrosyl-tRNA(Tyr) + AMP + diphosphate + H(+)</text>
        <dbReference type="Rhea" id="RHEA:10220"/>
        <dbReference type="Rhea" id="RHEA-COMP:9706"/>
        <dbReference type="Rhea" id="RHEA-COMP:9707"/>
        <dbReference type="ChEBI" id="CHEBI:15378"/>
        <dbReference type="ChEBI" id="CHEBI:30616"/>
        <dbReference type="ChEBI" id="CHEBI:33019"/>
        <dbReference type="ChEBI" id="CHEBI:58315"/>
        <dbReference type="ChEBI" id="CHEBI:78442"/>
        <dbReference type="ChEBI" id="CHEBI:78536"/>
        <dbReference type="ChEBI" id="CHEBI:456215"/>
        <dbReference type="EC" id="6.1.1.1"/>
    </reaction>
</comment>
<evidence type="ECO:0000256" key="8">
    <source>
        <dbReference type="NCBIfam" id="TIGR00234"/>
    </source>
</evidence>
<dbReference type="InterPro" id="IPR024088">
    <property type="entry name" value="Tyr-tRNA-ligase_bac-type"/>
</dbReference>
<keyword evidence="2 10" id="KW-0436">Ligase</keyword>
<keyword evidence="6 10" id="KW-0030">Aminoacyl-tRNA synthetase</keyword>
<keyword evidence="9" id="KW-0694">RNA-binding</keyword>
<dbReference type="CDD" id="cd00165">
    <property type="entry name" value="S4"/>
    <property type="match status" value="1"/>
</dbReference>
<dbReference type="InterPro" id="IPR036986">
    <property type="entry name" value="S4_RNA-bd_sf"/>
</dbReference>
<dbReference type="InterPro" id="IPR002942">
    <property type="entry name" value="S4_RNA-bd"/>
</dbReference>
<dbReference type="InterPro" id="IPR002305">
    <property type="entry name" value="aa-tRNA-synth_Ic"/>
</dbReference>
<dbReference type="CDD" id="cd00805">
    <property type="entry name" value="TyrRS_core"/>
    <property type="match status" value="1"/>
</dbReference>
<dbReference type="PROSITE" id="PS50889">
    <property type="entry name" value="S4"/>
    <property type="match status" value="1"/>
</dbReference>
<evidence type="ECO:0000313" key="13">
    <source>
        <dbReference type="Proteomes" id="UP000230586"/>
    </source>
</evidence>
<dbReference type="InterPro" id="IPR001412">
    <property type="entry name" value="aa-tRNA-synth_I_CS"/>
</dbReference>
<evidence type="ECO:0000256" key="9">
    <source>
        <dbReference type="PROSITE-ProRule" id="PRU00182"/>
    </source>
</evidence>
<dbReference type="Gene3D" id="3.40.50.620">
    <property type="entry name" value="HUPs"/>
    <property type="match status" value="1"/>
</dbReference>
<dbReference type="SMART" id="SM00363">
    <property type="entry name" value="S4"/>
    <property type="match status" value="1"/>
</dbReference>
<dbReference type="SUPFAM" id="SSF55174">
    <property type="entry name" value="Alpha-L RNA-binding motif"/>
    <property type="match status" value="1"/>
</dbReference>
<dbReference type="Pfam" id="PF01479">
    <property type="entry name" value="S4"/>
    <property type="match status" value="1"/>
</dbReference>
<dbReference type="Proteomes" id="UP000230586">
    <property type="component" value="Unassembled WGS sequence"/>
</dbReference>
<evidence type="ECO:0000256" key="2">
    <source>
        <dbReference type="ARBA" id="ARBA00022598"/>
    </source>
</evidence>
<dbReference type="PRINTS" id="PR01040">
    <property type="entry name" value="TRNASYNTHTYR"/>
</dbReference>
<keyword evidence="5 10" id="KW-0648">Protein biosynthesis</keyword>
<evidence type="ECO:0000256" key="10">
    <source>
        <dbReference type="RuleBase" id="RU363036"/>
    </source>
</evidence>
<dbReference type="GO" id="GO:0005829">
    <property type="term" value="C:cytosol"/>
    <property type="evidence" value="ECO:0007669"/>
    <property type="project" value="TreeGrafter"/>
</dbReference>
<dbReference type="GO" id="GO:0005524">
    <property type="term" value="F:ATP binding"/>
    <property type="evidence" value="ECO:0007669"/>
    <property type="project" value="UniProtKB-KW"/>
</dbReference>
<comment type="similarity">
    <text evidence="10">Belongs to the class-I aminoacyl-tRNA synthetase family.</text>
</comment>
<evidence type="ECO:0000313" key="12">
    <source>
        <dbReference type="EMBL" id="PIU10596.1"/>
    </source>
</evidence>
<reference evidence="13" key="1">
    <citation type="submission" date="2017-09" db="EMBL/GenBank/DDBJ databases">
        <title>Depth-based differentiation of microbial function through sediment-hosted aquifers and enrichment of novel symbionts in the deep terrestrial subsurface.</title>
        <authorList>
            <person name="Probst A.J."/>
            <person name="Ladd B."/>
            <person name="Jarett J.K."/>
            <person name="Geller-Mcgrath D.E."/>
            <person name="Sieber C.M.K."/>
            <person name="Emerson J.B."/>
            <person name="Anantharaman K."/>
            <person name="Thomas B.C."/>
            <person name="Malmstrom R."/>
            <person name="Stieglmeier M."/>
            <person name="Klingl A."/>
            <person name="Woyke T."/>
            <person name="Ryan C.M."/>
            <person name="Banfield J.F."/>
        </authorList>
    </citation>
    <scope>NUCLEOTIDE SEQUENCE [LARGE SCALE GENOMIC DNA]</scope>
</reference>
<dbReference type="Pfam" id="PF00579">
    <property type="entry name" value="tRNA-synt_1b"/>
    <property type="match status" value="1"/>
</dbReference>
<dbReference type="PANTHER" id="PTHR11766:SF1">
    <property type="entry name" value="TYROSINE--TRNA LIGASE"/>
    <property type="match status" value="1"/>
</dbReference>
<dbReference type="SUPFAM" id="SSF52374">
    <property type="entry name" value="Nucleotidylyl transferase"/>
    <property type="match status" value="1"/>
</dbReference>
<dbReference type="GO" id="GO:0003723">
    <property type="term" value="F:RNA binding"/>
    <property type="evidence" value="ECO:0007669"/>
    <property type="project" value="UniProtKB-KW"/>
</dbReference>
<accession>A0A2M6XSI6</accession>